<dbReference type="GO" id="GO:0003676">
    <property type="term" value="F:nucleic acid binding"/>
    <property type="evidence" value="ECO:0007669"/>
    <property type="project" value="InterPro"/>
</dbReference>
<dbReference type="SMART" id="SM00863">
    <property type="entry name" value="tRNA_SAD"/>
    <property type="match status" value="1"/>
</dbReference>
<name>A0A101H172_9BACT</name>
<comment type="cofactor">
    <cofactor evidence="1">
        <name>Zn(2+)</name>
        <dbReference type="ChEBI" id="CHEBI:29105"/>
    </cofactor>
</comment>
<dbReference type="GO" id="GO:0004813">
    <property type="term" value="F:alanine-tRNA ligase activity"/>
    <property type="evidence" value="ECO:0007669"/>
    <property type="project" value="InterPro"/>
</dbReference>
<dbReference type="InterPro" id="IPR018165">
    <property type="entry name" value="Ala-tRNA-synth_IIc_core"/>
</dbReference>
<dbReference type="GO" id="GO:0046872">
    <property type="term" value="F:metal ion binding"/>
    <property type="evidence" value="ECO:0007669"/>
    <property type="project" value="UniProtKB-KW"/>
</dbReference>
<dbReference type="Gene3D" id="3.30.980.10">
    <property type="entry name" value="Threonyl-trna Synthetase, Chain A, domain 2"/>
    <property type="match status" value="1"/>
</dbReference>
<dbReference type="GO" id="GO:0005737">
    <property type="term" value="C:cytoplasm"/>
    <property type="evidence" value="ECO:0007669"/>
    <property type="project" value="UniProtKB-SubCell"/>
</dbReference>
<feature type="domain" description="Alanyl-transfer RNA synthetases family profile" evidence="5">
    <location>
        <begin position="31"/>
        <end position="231"/>
    </location>
</feature>
<dbReference type="SUPFAM" id="SSF55186">
    <property type="entry name" value="ThrRS/AlaRS common domain"/>
    <property type="match status" value="1"/>
</dbReference>
<dbReference type="EMBL" id="LGGH01000037">
    <property type="protein sequence ID" value="KUK68113.1"/>
    <property type="molecule type" value="Genomic_DNA"/>
</dbReference>
<comment type="subcellular location">
    <subcellularLocation>
        <location evidence="2">Cytoplasm</location>
    </subcellularLocation>
</comment>
<dbReference type="PANTHER" id="PTHR43462">
    <property type="entry name" value="ALANYL-TRNA EDITING PROTEIN"/>
    <property type="match status" value="1"/>
</dbReference>
<evidence type="ECO:0000256" key="3">
    <source>
        <dbReference type="ARBA" id="ARBA00022723"/>
    </source>
</evidence>
<dbReference type="InterPro" id="IPR051335">
    <property type="entry name" value="Alanyl-tRNA_Editing_Enzymes"/>
</dbReference>
<dbReference type="AlphaFoldDB" id="A0A101H172"/>
<accession>A0A101H172</accession>
<evidence type="ECO:0000256" key="1">
    <source>
        <dbReference type="ARBA" id="ARBA00001947"/>
    </source>
</evidence>
<sequence>MLEAVREIWFGEGTTYIKICYGNVYVDGESGQLGDRGVVDGLRIKTVSRFDGDTLIEVEGRIEKNEGDLVEIDINQIRRQDISQQHTAQHLLSAIFLREMDADTVGFQMGEEYTTIDLSLGILTDDMISHVEGICNDMIAKDLPVKSFTVDRSELHEVGLRKEIDKNISEGDRDIRLVEIEGIDISACSGLHIDRTGQIRLLKILKREKVKGSLTRIFFVAGNRALEDYATKHSLIARSAQLLTCKYSDLPNRIESLVGEIKASNSVVRSLSERLGYYIAGDIERSRSRITFLDEEESVLAAIPKFVTLEEYLIIGKADDRVLLFGRNFDCQKVLSKIKEELEVRGGSGRDRGQFLFEGDFSTIKELILKNFS</sequence>
<evidence type="ECO:0000313" key="7">
    <source>
        <dbReference type="Proteomes" id="UP000054260"/>
    </source>
</evidence>
<proteinExistence type="predicted"/>
<dbReference type="PROSITE" id="PS50860">
    <property type="entry name" value="AA_TRNA_LIGASE_II_ALA"/>
    <property type="match status" value="1"/>
</dbReference>
<reference evidence="7" key="1">
    <citation type="journal article" date="2015" name="MBio">
        <title>Genome-Resolved Metagenomic Analysis Reveals Roles for Candidate Phyla and Other Microbial Community Members in Biogeochemical Transformations in Oil Reservoirs.</title>
        <authorList>
            <person name="Hu P."/>
            <person name="Tom L."/>
            <person name="Singh A."/>
            <person name="Thomas B.C."/>
            <person name="Baker B.J."/>
            <person name="Piceno Y.M."/>
            <person name="Andersen G.L."/>
            <person name="Banfield J.F."/>
        </authorList>
    </citation>
    <scope>NUCLEOTIDE SEQUENCE [LARGE SCALE GENOMIC DNA]</scope>
</reference>
<evidence type="ECO:0000259" key="5">
    <source>
        <dbReference type="PROSITE" id="PS50860"/>
    </source>
</evidence>
<dbReference type="GO" id="GO:0005524">
    <property type="term" value="F:ATP binding"/>
    <property type="evidence" value="ECO:0007669"/>
    <property type="project" value="InterPro"/>
</dbReference>
<comment type="caution">
    <text evidence="6">The sequence shown here is derived from an EMBL/GenBank/DDBJ whole genome shotgun (WGS) entry which is preliminary data.</text>
</comment>
<dbReference type="InterPro" id="IPR012947">
    <property type="entry name" value="tRNA_SAD"/>
</dbReference>
<dbReference type="PATRIC" id="fig|1236046.6.peg.503"/>
<keyword evidence="3" id="KW-0479">Metal-binding</keyword>
<dbReference type="Proteomes" id="UP000054260">
    <property type="component" value="Unassembled WGS sequence"/>
</dbReference>
<evidence type="ECO:0000256" key="2">
    <source>
        <dbReference type="ARBA" id="ARBA00004496"/>
    </source>
</evidence>
<gene>
    <name evidence="6" type="ORF">XD86_0392</name>
</gene>
<keyword evidence="6" id="KW-0030">Aminoacyl-tRNA synthetase</keyword>
<dbReference type="Pfam" id="PF07973">
    <property type="entry name" value="tRNA_SAD"/>
    <property type="match status" value="1"/>
</dbReference>
<protein>
    <submittedName>
        <fullName evidence="6">Threonyl/alanyl tRNA synthetase SAD</fullName>
    </submittedName>
</protein>
<dbReference type="PANTHER" id="PTHR43462:SF1">
    <property type="entry name" value="ALANYL-TRNA EDITING PROTEIN AARSD1"/>
    <property type="match status" value="1"/>
</dbReference>
<organism evidence="6 7">
    <name type="scientific">Mesotoga infera</name>
    <dbReference type="NCBI Taxonomy" id="1236046"/>
    <lineage>
        <taxon>Bacteria</taxon>
        <taxon>Thermotogati</taxon>
        <taxon>Thermotogota</taxon>
        <taxon>Thermotogae</taxon>
        <taxon>Kosmotogales</taxon>
        <taxon>Kosmotogaceae</taxon>
        <taxon>Mesotoga</taxon>
    </lineage>
</organism>
<evidence type="ECO:0000313" key="6">
    <source>
        <dbReference type="EMBL" id="KUK68113.1"/>
    </source>
</evidence>
<dbReference type="GO" id="GO:0002161">
    <property type="term" value="F:aminoacyl-tRNA deacylase activity"/>
    <property type="evidence" value="ECO:0007669"/>
    <property type="project" value="UniProtKB-ARBA"/>
</dbReference>
<keyword evidence="4" id="KW-0862">Zinc</keyword>
<evidence type="ECO:0000256" key="4">
    <source>
        <dbReference type="ARBA" id="ARBA00022833"/>
    </source>
</evidence>
<dbReference type="GO" id="GO:0006419">
    <property type="term" value="P:alanyl-tRNA aminoacylation"/>
    <property type="evidence" value="ECO:0007669"/>
    <property type="project" value="InterPro"/>
</dbReference>
<keyword evidence="6" id="KW-0436">Ligase</keyword>
<dbReference type="InterPro" id="IPR018163">
    <property type="entry name" value="Thr/Ala-tRNA-synth_IIc_edit"/>
</dbReference>